<evidence type="ECO:0000256" key="1">
    <source>
        <dbReference type="SAM" id="SignalP"/>
    </source>
</evidence>
<keyword evidence="1" id="KW-0732">Signal</keyword>
<comment type="caution">
    <text evidence="2">The sequence shown here is derived from an EMBL/GenBank/DDBJ whole genome shotgun (WGS) entry which is preliminary data.</text>
</comment>
<proteinExistence type="predicted"/>
<gene>
    <name evidence="2" type="ORF">R3P38DRAFT_3243500</name>
</gene>
<feature type="signal peptide" evidence="1">
    <location>
        <begin position="1"/>
        <end position="18"/>
    </location>
</feature>
<evidence type="ECO:0000313" key="3">
    <source>
        <dbReference type="Proteomes" id="UP001362999"/>
    </source>
</evidence>
<protein>
    <submittedName>
        <fullName evidence="2">Uncharacterized protein</fullName>
    </submittedName>
</protein>
<organism evidence="2 3">
    <name type="scientific">Favolaschia claudopus</name>
    <dbReference type="NCBI Taxonomy" id="2862362"/>
    <lineage>
        <taxon>Eukaryota</taxon>
        <taxon>Fungi</taxon>
        <taxon>Dikarya</taxon>
        <taxon>Basidiomycota</taxon>
        <taxon>Agaricomycotina</taxon>
        <taxon>Agaricomycetes</taxon>
        <taxon>Agaricomycetidae</taxon>
        <taxon>Agaricales</taxon>
        <taxon>Marasmiineae</taxon>
        <taxon>Mycenaceae</taxon>
        <taxon>Favolaschia</taxon>
    </lineage>
</organism>
<name>A0AAV9Z372_9AGAR</name>
<dbReference type="Proteomes" id="UP001362999">
    <property type="component" value="Unassembled WGS sequence"/>
</dbReference>
<dbReference type="EMBL" id="JAWWNJ010000226">
    <property type="protein sequence ID" value="KAK6969384.1"/>
    <property type="molecule type" value="Genomic_DNA"/>
</dbReference>
<reference evidence="2 3" key="1">
    <citation type="journal article" date="2024" name="J Genomics">
        <title>Draft genome sequencing and assembly of Favolaschia claudopus CIRM-BRFM 2984 isolated from oak limbs.</title>
        <authorList>
            <person name="Navarro D."/>
            <person name="Drula E."/>
            <person name="Chaduli D."/>
            <person name="Cazenave R."/>
            <person name="Ahrendt S."/>
            <person name="Wang J."/>
            <person name="Lipzen A."/>
            <person name="Daum C."/>
            <person name="Barry K."/>
            <person name="Grigoriev I.V."/>
            <person name="Favel A."/>
            <person name="Rosso M.N."/>
            <person name="Martin F."/>
        </authorList>
    </citation>
    <scope>NUCLEOTIDE SEQUENCE [LARGE SCALE GENOMIC DNA]</scope>
    <source>
        <strain evidence="2 3">CIRM-BRFM 2984</strain>
    </source>
</reference>
<sequence>MQSFYLLTLLFASGMANAQLKPWSCTCETNGVVALKLMANCCTSVSGNISGDQCHIVGGQDASKGLTGEFLQCCLNGGQGAGCN</sequence>
<dbReference type="AlphaFoldDB" id="A0AAV9Z372"/>
<accession>A0AAV9Z372</accession>
<keyword evidence="3" id="KW-1185">Reference proteome</keyword>
<evidence type="ECO:0000313" key="2">
    <source>
        <dbReference type="EMBL" id="KAK6969384.1"/>
    </source>
</evidence>
<feature type="chain" id="PRO_5043597693" evidence="1">
    <location>
        <begin position="19"/>
        <end position="84"/>
    </location>
</feature>